<dbReference type="AlphaFoldDB" id="A0A1I6H7A3"/>
<name>A0A1I6H7A3_9FLAO</name>
<keyword evidence="2" id="KW-1133">Transmembrane helix</keyword>
<evidence type="ECO:0000313" key="4">
    <source>
        <dbReference type="Proteomes" id="UP000199534"/>
    </source>
</evidence>
<gene>
    <name evidence="3" type="ORF">SAMN04490243_2353</name>
</gene>
<feature type="compositionally biased region" description="Basic and acidic residues" evidence="1">
    <location>
        <begin position="34"/>
        <end position="58"/>
    </location>
</feature>
<dbReference type="RefSeq" id="WP_177218307.1">
    <property type="nucleotide sequence ID" value="NZ_FOYQ01000002.1"/>
</dbReference>
<dbReference type="STRING" id="400055.SAMN04490243_2353"/>
<dbReference type="Proteomes" id="UP000199534">
    <property type="component" value="Unassembled WGS sequence"/>
</dbReference>
<feature type="region of interest" description="Disordered" evidence="1">
    <location>
        <begin position="29"/>
        <end position="58"/>
    </location>
</feature>
<evidence type="ECO:0000313" key="3">
    <source>
        <dbReference type="EMBL" id="SFR50217.1"/>
    </source>
</evidence>
<evidence type="ECO:0000256" key="1">
    <source>
        <dbReference type="SAM" id="MobiDB-lite"/>
    </source>
</evidence>
<protein>
    <submittedName>
        <fullName evidence="3">Uncharacterized protein</fullName>
    </submittedName>
</protein>
<reference evidence="3 4" key="1">
    <citation type="submission" date="2016-10" db="EMBL/GenBank/DDBJ databases">
        <authorList>
            <person name="de Groot N.N."/>
        </authorList>
    </citation>
    <scope>NUCLEOTIDE SEQUENCE [LARGE SCALE GENOMIC DNA]</scope>
    <source>
        <strain evidence="3 4">DSM 21019</strain>
    </source>
</reference>
<dbReference type="EMBL" id="FOYQ01000002">
    <property type="protein sequence ID" value="SFR50217.1"/>
    <property type="molecule type" value="Genomic_DNA"/>
</dbReference>
<keyword evidence="4" id="KW-1185">Reference proteome</keyword>
<sequence>MEQGIYYILAGLLFVYLVIGIYNRRKGKQRRNRNFMEGRRYRDRKETGNHQKSDDSKE</sequence>
<feature type="transmembrane region" description="Helical" evidence="2">
    <location>
        <begin position="6"/>
        <end position="23"/>
    </location>
</feature>
<evidence type="ECO:0000256" key="2">
    <source>
        <dbReference type="SAM" id="Phobius"/>
    </source>
</evidence>
<accession>A0A1I6H7A3</accession>
<proteinExistence type="predicted"/>
<organism evidence="3 4">
    <name type="scientific">Robiginitalea myxolifaciens</name>
    <dbReference type="NCBI Taxonomy" id="400055"/>
    <lineage>
        <taxon>Bacteria</taxon>
        <taxon>Pseudomonadati</taxon>
        <taxon>Bacteroidota</taxon>
        <taxon>Flavobacteriia</taxon>
        <taxon>Flavobacteriales</taxon>
        <taxon>Flavobacteriaceae</taxon>
        <taxon>Robiginitalea</taxon>
    </lineage>
</organism>
<keyword evidence="2" id="KW-0812">Transmembrane</keyword>
<keyword evidence="2" id="KW-0472">Membrane</keyword>